<accession>A0A7Y6M2T2</accession>
<dbReference type="Proteomes" id="UP000586042">
    <property type="component" value="Unassembled WGS sequence"/>
</dbReference>
<dbReference type="EMBL" id="JABWGN010000004">
    <property type="protein sequence ID" value="NUW31715.1"/>
    <property type="molecule type" value="Genomic_DNA"/>
</dbReference>
<evidence type="ECO:0000313" key="2">
    <source>
        <dbReference type="Proteomes" id="UP000586042"/>
    </source>
</evidence>
<keyword evidence="2" id="KW-1185">Reference proteome</keyword>
<comment type="caution">
    <text evidence="1">The sequence shown here is derived from an EMBL/GenBank/DDBJ whole genome shotgun (WGS) entry which is preliminary data.</text>
</comment>
<sequence length="68" mass="7432">MNVSLWGLQAVLAAVFGLAGITHAAQRKEKLRPMASWGEEFTLTQLRLIGGASTLDGRRGQPRTRRSP</sequence>
<gene>
    <name evidence="1" type="ORF">HTZ77_09775</name>
</gene>
<reference evidence="1 2" key="1">
    <citation type="submission" date="2020-06" db="EMBL/GenBank/DDBJ databases">
        <title>Nonomuraea sp. SMC257, a novel actinomycete isolated from soil.</title>
        <authorList>
            <person name="Chanama M."/>
        </authorList>
    </citation>
    <scope>NUCLEOTIDE SEQUENCE [LARGE SCALE GENOMIC DNA]</scope>
    <source>
        <strain evidence="1 2">SMC257</strain>
    </source>
</reference>
<protein>
    <submittedName>
        <fullName evidence="1">DoxX family protein</fullName>
    </submittedName>
</protein>
<evidence type="ECO:0000313" key="1">
    <source>
        <dbReference type="EMBL" id="NUW31715.1"/>
    </source>
</evidence>
<dbReference type="AlphaFoldDB" id="A0A7Y6M2T2"/>
<proteinExistence type="predicted"/>
<dbReference type="RefSeq" id="WP_175589197.1">
    <property type="nucleotide sequence ID" value="NZ_JABWGN010000004.1"/>
</dbReference>
<organism evidence="1 2">
    <name type="scientific">Nonomuraea montanisoli</name>
    <dbReference type="NCBI Taxonomy" id="2741721"/>
    <lineage>
        <taxon>Bacteria</taxon>
        <taxon>Bacillati</taxon>
        <taxon>Actinomycetota</taxon>
        <taxon>Actinomycetes</taxon>
        <taxon>Streptosporangiales</taxon>
        <taxon>Streptosporangiaceae</taxon>
        <taxon>Nonomuraea</taxon>
    </lineage>
</organism>
<name>A0A7Y6M2T2_9ACTN</name>